<evidence type="ECO:0000256" key="1">
    <source>
        <dbReference type="ARBA" id="ARBA00010458"/>
    </source>
</evidence>
<dbReference type="GO" id="GO:0006637">
    <property type="term" value="P:acyl-CoA metabolic process"/>
    <property type="evidence" value="ECO:0007669"/>
    <property type="project" value="TreeGrafter"/>
</dbReference>
<dbReference type="Proteomes" id="UP000075886">
    <property type="component" value="Unassembled WGS sequence"/>
</dbReference>
<protein>
    <submittedName>
        <fullName evidence="3">Uncharacterized protein</fullName>
    </submittedName>
</protein>
<sequence length="170" mass="19035">MLSARVRLGALSNLGQRQFFSSFPAKRYGPEQSYRRIVNVAATVPSSLISDSKTTLPMSSRGHRMFSSINYLRGDLECTAGTMNDVKQIIIKKLGIEVGYTPFVSTREHLEQYVPQSISALPPRSMQDSFTSAIIPLTTDKVLKDKYVGFMGNVRVGRLMEDMDMFAGKW</sequence>
<comment type="similarity">
    <text evidence="1">Belongs to the acyl coenzyme A hydrolase family.</text>
</comment>
<organism evidence="3 4">
    <name type="scientific">Anopheles farauti</name>
    <dbReference type="NCBI Taxonomy" id="69004"/>
    <lineage>
        <taxon>Eukaryota</taxon>
        <taxon>Metazoa</taxon>
        <taxon>Ecdysozoa</taxon>
        <taxon>Arthropoda</taxon>
        <taxon>Hexapoda</taxon>
        <taxon>Insecta</taxon>
        <taxon>Pterygota</taxon>
        <taxon>Neoptera</taxon>
        <taxon>Endopterygota</taxon>
        <taxon>Diptera</taxon>
        <taxon>Nematocera</taxon>
        <taxon>Culicoidea</taxon>
        <taxon>Culicidae</taxon>
        <taxon>Anophelinae</taxon>
        <taxon>Anopheles</taxon>
    </lineage>
</organism>
<dbReference type="VEuPathDB" id="VectorBase:AFAF021812"/>
<evidence type="ECO:0000313" key="3">
    <source>
        <dbReference type="EnsemblMetazoa" id="AFAF021812-PA"/>
    </source>
</evidence>
<proteinExistence type="inferred from homology"/>
<name>A0A3F2YX42_9DIPT</name>
<keyword evidence="4" id="KW-1185">Reference proteome</keyword>
<dbReference type="PANTHER" id="PTHR12655:SF0">
    <property type="entry name" value="ACYL-COENZYME A THIOESTERASE 9, MITOCHONDRIAL"/>
    <property type="match status" value="1"/>
</dbReference>
<dbReference type="PANTHER" id="PTHR12655">
    <property type="entry name" value="ACYL-COA THIOESTERASE"/>
    <property type="match status" value="1"/>
</dbReference>
<reference evidence="3" key="2">
    <citation type="submission" date="2020-05" db="UniProtKB">
        <authorList>
            <consortium name="EnsemblMetazoa"/>
        </authorList>
    </citation>
    <scope>IDENTIFICATION</scope>
    <source>
        <strain evidence="3">FAR1</strain>
    </source>
</reference>
<accession>A0A3F2YX42</accession>
<dbReference type="EMBL" id="AXCN02001147">
    <property type="status" value="NOT_ANNOTATED_CDS"/>
    <property type="molecule type" value="Genomic_DNA"/>
</dbReference>
<keyword evidence="2" id="KW-0378">Hydrolase</keyword>
<dbReference type="AlphaFoldDB" id="A0A3F2YX42"/>
<dbReference type="EnsemblMetazoa" id="AFAF021812-RA">
    <property type="protein sequence ID" value="AFAF021812-PA"/>
    <property type="gene ID" value="AFAF021812"/>
</dbReference>
<reference evidence="4" key="1">
    <citation type="submission" date="2014-01" db="EMBL/GenBank/DDBJ databases">
        <title>The Genome Sequence of Anopheles farauti FAR1 (V2).</title>
        <authorList>
            <consortium name="The Broad Institute Genomics Platform"/>
            <person name="Neafsey D.E."/>
            <person name="Besansky N."/>
            <person name="Howell P."/>
            <person name="Walton C."/>
            <person name="Young S.K."/>
            <person name="Zeng Q."/>
            <person name="Gargeya S."/>
            <person name="Fitzgerald M."/>
            <person name="Haas B."/>
            <person name="Abouelleil A."/>
            <person name="Allen A.W."/>
            <person name="Alvarado L."/>
            <person name="Arachchi H.M."/>
            <person name="Berlin A.M."/>
            <person name="Chapman S.B."/>
            <person name="Gainer-Dewar J."/>
            <person name="Goldberg J."/>
            <person name="Griggs A."/>
            <person name="Gujja S."/>
            <person name="Hansen M."/>
            <person name="Howarth C."/>
            <person name="Imamovic A."/>
            <person name="Ireland A."/>
            <person name="Larimer J."/>
            <person name="McCowan C."/>
            <person name="Murphy C."/>
            <person name="Pearson M."/>
            <person name="Poon T.W."/>
            <person name="Priest M."/>
            <person name="Roberts A."/>
            <person name="Saif S."/>
            <person name="Shea T."/>
            <person name="Sisk P."/>
            <person name="Sykes S."/>
            <person name="Wortman J."/>
            <person name="Nusbaum C."/>
            <person name="Birren B."/>
        </authorList>
    </citation>
    <scope>NUCLEOTIDE SEQUENCE [LARGE SCALE GENOMIC DNA]</scope>
    <source>
        <strain evidence="4">FAR1</strain>
    </source>
</reference>
<dbReference type="STRING" id="69004.A0A3F2YX42"/>
<dbReference type="GO" id="GO:0047617">
    <property type="term" value="F:fatty acyl-CoA hydrolase activity"/>
    <property type="evidence" value="ECO:0007669"/>
    <property type="project" value="TreeGrafter"/>
</dbReference>
<dbReference type="GO" id="GO:0005739">
    <property type="term" value="C:mitochondrion"/>
    <property type="evidence" value="ECO:0007669"/>
    <property type="project" value="TreeGrafter"/>
</dbReference>
<evidence type="ECO:0000256" key="2">
    <source>
        <dbReference type="ARBA" id="ARBA00022801"/>
    </source>
</evidence>
<evidence type="ECO:0000313" key="4">
    <source>
        <dbReference type="Proteomes" id="UP000075886"/>
    </source>
</evidence>